<accession>A0ABP8NGX6</accession>
<reference evidence="2" key="1">
    <citation type="journal article" date="2019" name="Int. J. Syst. Evol. Microbiol.">
        <title>The Global Catalogue of Microorganisms (GCM) 10K type strain sequencing project: providing services to taxonomists for standard genome sequencing and annotation.</title>
        <authorList>
            <consortium name="The Broad Institute Genomics Platform"/>
            <consortium name="The Broad Institute Genome Sequencing Center for Infectious Disease"/>
            <person name="Wu L."/>
            <person name="Ma J."/>
        </authorList>
    </citation>
    <scope>NUCLEOTIDE SEQUENCE [LARGE SCALE GENOMIC DNA]</scope>
    <source>
        <strain evidence="2">JCM 17759</strain>
    </source>
</reference>
<dbReference type="EMBL" id="BAABGA010000076">
    <property type="protein sequence ID" value="GAA4465619.1"/>
    <property type="molecule type" value="Genomic_DNA"/>
</dbReference>
<proteinExistence type="predicted"/>
<sequence length="127" mass="14654">MQFRIRFIATLTLLQSLSLTPVWHLRAAADDHVHESSQKTSITRQPSFVYFGTREIQIEKHALPDASNEQNEAAFSKLNPIVYYGTRKLGFRKPEMNACKPNLQSIDFDGERPFFYYGTRSIKTPTK</sequence>
<organism evidence="1 2">
    <name type="scientific">Novipirellula rosea</name>
    <dbReference type="NCBI Taxonomy" id="1031540"/>
    <lineage>
        <taxon>Bacteria</taxon>
        <taxon>Pseudomonadati</taxon>
        <taxon>Planctomycetota</taxon>
        <taxon>Planctomycetia</taxon>
        <taxon>Pirellulales</taxon>
        <taxon>Pirellulaceae</taxon>
        <taxon>Novipirellula</taxon>
    </lineage>
</organism>
<gene>
    <name evidence="1" type="ORF">GCM10023156_53550</name>
</gene>
<protein>
    <submittedName>
        <fullName evidence="1">Uncharacterized protein</fullName>
    </submittedName>
</protein>
<name>A0ABP8NGX6_9BACT</name>
<comment type="caution">
    <text evidence="1">The sequence shown here is derived from an EMBL/GenBank/DDBJ whole genome shotgun (WGS) entry which is preliminary data.</text>
</comment>
<keyword evidence="2" id="KW-1185">Reference proteome</keyword>
<dbReference type="Proteomes" id="UP001500840">
    <property type="component" value="Unassembled WGS sequence"/>
</dbReference>
<evidence type="ECO:0000313" key="2">
    <source>
        <dbReference type="Proteomes" id="UP001500840"/>
    </source>
</evidence>
<evidence type="ECO:0000313" key="1">
    <source>
        <dbReference type="EMBL" id="GAA4465619.1"/>
    </source>
</evidence>